<dbReference type="HOGENOM" id="CLU_2978200_0_0_6"/>
<accession>A0A0K0GF80</accession>
<evidence type="ECO:0000313" key="1">
    <source>
        <dbReference type="EMBL" id="ACD56710.1"/>
    </source>
</evidence>
<reference evidence="1 2" key="1">
    <citation type="journal article" date="2008" name="BMC Genomics">
        <title>Genome sequence and rapid evolution of the rice pathogen Xanthomonas oryzae pv. oryzae PXO99A.</title>
        <authorList>
            <person name="Salzberg S.L."/>
            <person name="Sommer D.D."/>
            <person name="Schatz M.C."/>
            <person name="Phillippy A.M."/>
            <person name="Rabinowicz P.D."/>
            <person name="Tsuge S."/>
            <person name="Furutani A."/>
            <person name="Ochiai H."/>
            <person name="Delcher A.L."/>
            <person name="Kelley D."/>
            <person name="Madupu R."/>
            <person name="Puiu D."/>
            <person name="Radune D."/>
            <person name="Shumway M."/>
            <person name="Trapnell C."/>
            <person name="Aparna G."/>
            <person name="Jha G."/>
            <person name="Pandey A."/>
            <person name="Patil P.B."/>
            <person name="Ishihara H."/>
            <person name="Meyer D.F."/>
            <person name="Szurek B."/>
            <person name="Verdier V."/>
            <person name="Koebnik R."/>
            <person name="Dow J.M."/>
            <person name="Ryan R.P."/>
            <person name="Hirata H."/>
            <person name="Tsuyumu S."/>
            <person name="Won Lee S."/>
            <person name="Seo Y.S."/>
            <person name="Sriariyanum M."/>
            <person name="Ronald P.C."/>
            <person name="Sonti R.V."/>
            <person name="Van Sluys M.A."/>
            <person name="Leach J.E."/>
            <person name="White F.F."/>
            <person name="Bogdanove A.J."/>
        </authorList>
    </citation>
    <scope>NUCLEOTIDE SEQUENCE [LARGE SCALE GENOMIC DNA]</scope>
    <source>
        <strain evidence="1 2">PXO99A</strain>
    </source>
</reference>
<protein>
    <submittedName>
        <fullName evidence="1">Uncharacterized protein</fullName>
    </submittedName>
</protein>
<dbReference type="Proteomes" id="UP000001740">
    <property type="component" value="Chromosome"/>
</dbReference>
<dbReference type="RefSeq" id="WP_011257044.1">
    <property type="nucleotide sequence ID" value="NC_010717.2"/>
</dbReference>
<dbReference type="AlphaFoldDB" id="A0A0K0GF80"/>
<proteinExistence type="predicted"/>
<gene>
    <name evidence="1" type="ordered locus">PXO_03437</name>
</gene>
<dbReference type="GeneID" id="77339697"/>
<organism evidence="1 2">
    <name type="scientific">Xanthomonas oryzae pv. oryzae (strain PXO99A)</name>
    <dbReference type="NCBI Taxonomy" id="360094"/>
    <lineage>
        <taxon>Bacteria</taxon>
        <taxon>Pseudomonadati</taxon>
        <taxon>Pseudomonadota</taxon>
        <taxon>Gammaproteobacteria</taxon>
        <taxon>Lysobacterales</taxon>
        <taxon>Lysobacteraceae</taxon>
        <taxon>Xanthomonas</taxon>
    </lineage>
</organism>
<sequence>MHAHSRYVGAGSDTAGGVSRGNVAQVIAAVLATLASIGKTLGVIDGQTPIPQALSQLE</sequence>
<name>A0A0K0GF80_XANOP</name>
<evidence type="ECO:0000313" key="2">
    <source>
        <dbReference type="Proteomes" id="UP000001740"/>
    </source>
</evidence>
<dbReference type="EMBL" id="CP000967">
    <property type="protein sequence ID" value="ACD56710.1"/>
    <property type="molecule type" value="Genomic_DNA"/>
</dbReference>
<dbReference type="KEGG" id="xop:PXO_03437"/>